<evidence type="ECO:0000256" key="7">
    <source>
        <dbReference type="SAM" id="Phobius"/>
    </source>
</evidence>
<sequence>MKQIIRFRWLIAIVWVAIAAGLFIFAPNLQELVREKGQISVPEDSPSQEASALIEQMSAGNGENTASAVLVFHDENGIDKTEKQEVSNAIDQLKENKGKLGLSNLLAFTEDPAIAEQTVSDDGTTILVPFDVSLADQEVGATREKVYNTVDNIDVEHYLTGEEYIQLDITKNSEEGLKRTEIITVGLILIILFIVFKSLVAPFIPLLTVGISYLAAQGVVSILADSVGFPLSTFTQIFMVAVMFGIGTDYCILLISRFKEEIAHHDSIKDAVLATYKSAGKTIFFAGLAVLVGFSAIGLSTFSLYQSAVAVAVGVAVVLIALATLVPFFLVVLGKKLFWPFDKNVSHKESKLWKSAGLFAWGRPVISLLIVAVITLPFLFTFDGDKSYNSLQEIGDEYGSVKAFNWIAHSFGPGQTMPTTVVLETDEPIDSVEEFQDIATLSQEIAQMDGVDQVRSATRPAGEIIEDFLVKNQTGQLAGGISQSTEGIKEIQEGLAKAAEELENATPELEEAQNGVDQLMEGTQAANNGIGDISAALTKIQNGIQSGSQGATEIKNNLQTIKGNLDKTIAGNRQLLDGYQQLADGLGDFGNTQSADVQQLDKLTGALQGAKQSIENAKNIAVESNPDLGNEGSEYMKQYNTSIAQLDGAIGGINQLKEQLGKLAGAQTQIENNVIAPLNELNAGFSDSIAGQEQLSQGLGQLIGGIEQLQSGLNQAASGQGQVINNIPSLQDGLSQVYGGQEELKTAFADMQDQLGQLSTGLGESSDGLQQIYDGLSEVERYLGDFNTEGSNPAVVIPEQALESEAFVEGTKPYISDDKTITKFDVVLKNNPYSTEAVNMVDKIEDTVNDAKDGTVFADSDPKLGGISSTNNDLQNISDADYSRTVTLMIIGLFIVLVFMLRSIIIPVYLIGSLVLTYFTSLGVAEVIFVNILGYDGLSWAIPFFGFVMLMALGIDYSIFLMDRFKEYKEIPIKDALINSMKNMGTVIISAAVILGGTFGAMLPSGVLSLLQIATVVLTGLFLYAFVMLPLFVPVMVRLFGKVNWWPFRR</sequence>
<dbReference type="EMBL" id="CP022437">
    <property type="protein sequence ID" value="ASN06641.1"/>
    <property type="molecule type" value="Genomic_DNA"/>
</dbReference>
<dbReference type="InterPro" id="IPR000731">
    <property type="entry name" value="SSD"/>
</dbReference>
<dbReference type="InterPro" id="IPR050545">
    <property type="entry name" value="Mycobact_MmpL"/>
</dbReference>
<dbReference type="Gene3D" id="1.10.287.950">
    <property type="entry name" value="Methyl-accepting chemotaxis protein"/>
    <property type="match status" value="1"/>
</dbReference>
<reference evidence="9 10" key="1">
    <citation type="journal article" date="2003" name="Int. J. Syst. Evol. Microbiol.">
        <title>Virgibacillus carmonensis sp. nov., Virgibacillus necropolis sp. nov. and Virgibacillus picturae sp. nov., three novel species isolated from deteriorated mural paintings, transfer of the species of the genus salibacillus to Virgibacillus, as Virgibacillus marismortui comb. nov. and Virgibacillus salexigens comb. nov., and emended description of the genus Virgibacillus.</title>
        <authorList>
            <person name="Heyrman J."/>
            <person name="Logan N.A."/>
            <person name="Busse H.J."/>
            <person name="Balcaen A."/>
            <person name="Lebbe L."/>
            <person name="Rodriguez-Diaz M."/>
            <person name="Swings J."/>
            <person name="De Vos P."/>
        </authorList>
    </citation>
    <scope>NUCLEOTIDE SEQUENCE [LARGE SCALE GENOMIC DNA]</scope>
    <source>
        <strain evidence="9 10">LMG 19488</strain>
    </source>
</reference>
<evidence type="ECO:0000313" key="10">
    <source>
        <dbReference type="Proteomes" id="UP000204391"/>
    </source>
</evidence>
<dbReference type="GO" id="GO:0005886">
    <property type="term" value="C:plasma membrane"/>
    <property type="evidence" value="ECO:0007669"/>
    <property type="project" value="UniProtKB-SubCell"/>
</dbReference>
<keyword evidence="5 7" id="KW-1133">Transmembrane helix</keyword>
<keyword evidence="3" id="KW-1003">Cell membrane</keyword>
<feature type="domain" description="SSD" evidence="8">
    <location>
        <begin position="913"/>
        <end position="1039"/>
    </location>
</feature>
<proteinExistence type="inferred from homology"/>
<evidence type="ECO:0000256" key="5">
    <source>
        <dbReference type="ARBA" id="ARBA00022989"/>
    </source>
</evidence>
<dbReference type="PANTHER" id="PTHR33406">
    <property type="entry name" value="MEMBRANE PROTEIN MJ1562-RELATED"/>
    <property type="match status" value="1"/>
</dbReference>
<evidence type="ECO:0000256" key="4">
    <source>
        <dbReference type="ARBA" id="ARBA00022692"/>
    </source>
</evidence>
<dbReference type="SUPFAM" id="SSF82866">
    <property type="entry name" value="Multidrug efflux transporter AcrB transmembrane domain"/>
    <property type="match status" value="2"/>
</dbReference>
<dbReference type="InterPro" id="IPR004869">
    <property type="entry name" value="MMPL_dom"/>
</dbReference>
<feature type="transmembrane region" description="Helical" evidence="7">
    <location>
        <begin position="908"/>
        <end position="934"/>
    </location>
</feature>
<organism evidence="9 10">
    <name type="scientific">Virgibacillus necropolis</name>
    <dbReference type="NCBI Taxonomy" id="163877"/>
    <lineage>
        <taxon>Bacteria</taxon>
        <taxon>Bacillati</taxon>
        <taxon>Bacillota</taxon>
        <taxon>Bacilli</taxon>
        <taxon>Bacillales</taxon>
        <taxon>Bacillaceae</taxon>
        <taxon>Virgibacillus</taxon>
    </lineage>
</organism>
<dbReference type="SUPFAM" id="SSF58104">
    <property type="entry name" value="Methyl-accepting chemotaxis protein (MCP) signaling domain"/>
    <property type="match status" value="2"/>
</dbReference>
<dbReference type="KEGG" id="vne:CFK40_17245"/>
<accession>A0A221MG71</accession>
<feature type="transmembrane region" description="Helical" evidence="7">
    <location>
        <begin position="6"/>
        <end position="26"/>
    </location>
</feature>
<dbReference type="Gene3D" id="1.20.1640.10">
    <property type="entry name" value="Multidrug efflux transporter AcrB transmembrane domain"/>
    <property type="match status" value="2"/>
</dbReference>
<keyword evidence="6 7" id="KW-0472">Membrane</keyword>
<evidence type="ECO:0000256" key="6">
    <source>
        <dbReference type="ARBA" id="ARBA00023136"/>
    </source>
</evidence>
<evidence type="ECO:0000313" key="9">
    <source>
        <dbReference type="EMBL" id="ASN06641.1"/>
    </source>
</evidence>
<dbReference type="OrthoDB" id="9782006at2"/>
<dbReference type="AlphaFoldDB" id="A0A221MG71"/>
<keyword evidence="10" id="KW-1185">Reference proteome</keyword>
<name>A0A221MG71_9BACI</name>
<evidence type="ECO:0000256" key="2">
    <source>
        <dbReference type="ARBA" id="ARBA00010157"/>
    </source>
</evidence>
<keyword evidence="4 7" id="KW-0812">Transmembrane</keyword>
<feature type="transmembrane region" description="Helical" evidence="7">
    <location>
        <begin position="1009"/>
        <end position="1040"/>
    </location>
</feature>
<feature type="transmembrane region" description="Helical" evidence="7">
    <location>
        <begin position="234"/>
        <end position="255"/>
    </location>
</feature>
<feature type="transmembrane region" description="Helical" evidence="7">
    <location>
        <begin position="882"/>
        <end position="901"/>
    </location>
</feature>
<feature type="transmembrane region" description="Helical" evidence="7">
    <location>
        <begin position="940"/>
        <end position="962"/>
    </location>
</feature>
<evidence type="ECO:0000256" key="1">
    <source>
        <dbReference type="ARBA" id="ARBA00004651"/>
    </source>
</evidence>
<feature type="transmembrane region" description="Helical" evidence="7">
    <location>
        <begin position="283"/>
        <end position="305"/>
    </location>
</feature>
<dbReference type="PROSITE" id="PS50156">
    <property type="entry name" value="SSD"/>
    <property type="match status" value="1"/>
</dbReference>
<feature type="transmembrane region" description="Helical" evidence="7">
    <location>
        <begin position="311"/>
        <end position="334"/>
    </location>
</feature>
<evidence type="ECO:0000259" key="8">
    <source>
        <dbReference type="PROSITE" id="PS50156"/>
    </source>
</evidence>
<dbReference type="PANTHER" id="PTHR33406:SF6">
    <property type="entry name" value="MEMBRANE PROTEIN YDGH-RELATED"/>
    <property type="match status" value="1"/>
</dbReference>
<protein>
    <recommendedName>
        <fullName evidence="8">SSD domain-containing protein</fullName>
    </recommendedName>
</protein>
<comment type="similarity">
    <text evidence="2">Belongs to the resistance-nodulation-cell division (RND) (TC 2.A.6) family. MmpL subfamily.</text>
</comment>
<comment type="subcellular location">
    <subcellularLocation>
        <location evidence="1">Cell membrane</location>
        <topology evidence="1">Multi-pass membrane protein</topology>
    </subcellularLocation>
</comment>
<dbReference type="Proteomes" id="UP000204391">
    <property type="component" value="Chromosome"/>
</dbReference>
<gene>
    <name evidence="9" type="ORF">CFK40_17245</name>
</gene>
<feature type="transmembrane region" description="Helical" evidence="7">
    <location>
        <begin position="983"/>
        <end position="1003"/>
    </location>
</feature>
<feature type="transmembrane region" description="Helical" evidence="7">
    <location>
        <begin position="187"/>
        <end position="214"/>
    </location>
</feature>
<dbReference type="RefSeq" id="WP_089533637.1">
    <property type="nucleotide sequence ID" value="NZ_CP022437.1"/>
</dbReference>
<feature type="transmembrane region" description="Helical" evidence="7">
    <location>
        <begin position="355"/>
        <end position="380"/>
    </location>
</feature>
<dbReference type="Pfam" id="PF03176">
    <property type="entry name" value="MMPL"/>
    <property type="match status" value="2"/>
</dbReference>
<evidence type="ECO:0000256" key="3">
    <source>
        <dbReference type="ARBA" id="ARBA00022475"/>
    </source>
</evidence>